<feature type="transmembrane region" description="Helical" evidence="1">
    <location>
        <begin position="50"/>
        <end position="71"/>
    </location>
</feature>
<dbReference type="AlphaFoldDB" id="A0A0V0GV92"/>
<evidence type="ECO:0000313" key="2">
    <source>
        <dbReference type="EMBL" id="JAP11834.1"/>
    </source>
</evidence>
<keyword evidence="1" id="KW-0812">Transmembrane</keyword>
<name>A0A0V0GV92_SOLCH</name>
<accession>A0A0V0GV92</accession>
<reference evidence="2" key="1">
    <citation type="submission" date="2015-12" db="EMBL/GenBank/DDBJ databases">
        <title>Gene expression during late stages of embryo sac development: a critical building block for successful pollen-pistil interactions.</title>
        <authorList>
            <person name="Liu Y."/>
            <person name="Joly V."/>
            <person name="Sabar M."/>
            <person name="Matton D.P."/>
        </authorList>
    </citation>
    <scope>NUCLEOTIDE SEQUENCE</scope>
</reference>
<keyword evidence="1" id="KW-0472">Membrane</keyword>
<protein>
    <submittedName>
        <fullName evidence="2">Putative ovule protein</fullName>
    </submittedName>
</protein>
<organism evidence="2">
    <name type="scientific">Solanum chacoense</name>
    <name type="common">Chaco potato</name>
    <dbReference type="NCBI Taxonomy" id="4108"/>
    <lineage>
        <taxon>Eukaryota</taxon>
        <taxon>Viridiplantae</taxon>
        <taxon>Streptophyta</taxon>
        <taxon>Embryophyta</taxon>
        <taxon>Tracheophyta</taxon>
        <taxon>Spermatophyta</taxon>
        <taxon>Magnoliopsida</taxon>
        <taxon>eudicotyledons</taxon>
        <taxon>Gunneridae</taxon>
        <taxon>Pentapetalae</taxon>
        <taxon>asterids</taxon>
        <taxon>lamiids</taxon>
        <taxon>Solanales</taxon>
        <taxon>Solanaceae</taxon>
        <taxon>Solanoideae</taxon>
        <taxon>Solaneae</taxon>
        <taxon>Solanum</taxon>
    </lineage>
</organism>
<dbReference type="EMBL" id="GEDG01030605">
    <property type="protein sequence ID" value="JAP11834.1"/>
    <property type="molecule type" value="Transcribed_RNA"/>
</dbReference>
<keyword evidence="1" id="KW-1133">Transmembrane helix</keyword>
<proteinExistence type="predicted"/>
<sequence length="87" mass="9883">MMTNCQLVLLPLSKKLIIANCVQMYGDDSGFSITHGLSFSSYLHKRHYQLLVTLCVCAQNVFLTAIIKAWIHLCCSSLFPIMPIWFT</sequence>
<evidence type="ECO:0000256" key="1">
    <source>
        <dbReference type="SAM" id="Phobius"/>
    </source>
</evidence>